<feature type="region of interest" description="Disordered" evidence="7">
    <location>
        <begin position="844"/>
        <end position="921"/>
    </location>
</feature>
<dbReference type="AlphaFoldDB" id="A0A7J6MY15"/>
<keyword evidence="4 5" id="KW-0862">Zinc</keyword>
<feature type="domain" description="C3H1-type" evidence="8">
    <location>
        <begin position="95"/>
        <end position="122"/>
    </location>
</feature>
<evidence type="ECO:0000313" key="9">
    <source>
        <dbReference type="EMBL" id="KAF4676294.1"/>
    </source>
</evidence>
<reference evidence="9 10" key="1">
    <citation type="submission" date="2020-04" db="EMBL/GenBank/DDBJ databases">
        <title>Perkinsus chesapeaki whole genome sequence.</title>
        <authorList>
            <person name="Bogema D.R."/>
        </authorList>
    </citation>
    <scope>NUCLEOTIDE SEQUENCE [LARGE SCALE GENOMIC DNA]</scope>
    <source>
        <strain evidence="9">ATCC PRA-425</strain>
    </source>
</reference>
<feature type="compositionally biased region" description="Low complexity" evidence="7">
    <location>
        <begin position="149"/>
        <end position="159"/>
    </location>
</feature>
<feature type="compositionally biased region" description="Gly residues" evidence="7">
    <location>
        <begin position="563"/>
        <end position="606"/>
    </location>
</feature>
<feature type="compositionally biased region" description="Basic and acidic residues" evidence="7">
    <location>
        <begin position="853"/>
        <end position="863"/>
    </location>
</feature>
<feature type="zinc finger region" description="C3H1-type" evidence="5">
    <location>
        <begin position="24"/>
        <end position="51"/>
    </location>
</feature>
<feature type="domain" description="C3H1-type" evidence="8">
    <location>
        <begin position="59"/>
        <end position="87"/>
    </location>
</feature>
<evidence type="ECO:0000313" key="10">
    <source>
        <dbReference type="Proteomes" id="UP000591131"/>
    </source>
</evidence>
<feature type="compositionally biased region" description="Basic and acidic residues" evidence="7">
    <location>
        <begin position="626"/>
        <end position="635"/>
    </location>
</feature>
<feature type="compositionally biased region" description="Basic and acidic residues" evidence="7">
    <location>
        <begin position="656"/>
        <end position="665"/>
    </location>
</feature>
<dbReference type="PANTHER" id="PTHR12547:SF18">
    <property type="entry name" value="PROTEIN TIS11"/>
    <property type="match status" value="1"/>
</dbReference>
<evidence type="ECO:0000256" key="6">
    <source>
        <dbReference type="SAM" id="Coils"/>
    </source>
</evidence>
<feature type="region of interest" description="Disordered" evidence="7">
    <location>
        <begin position="560"/>
        <end position="700"/>
    </location>
</feature>
<dbReference type="EMBL" id="JAAPAO010000036">
    <property type="protein sequence ID" value="KAF4676294.1"/>
    <property type="molecule type" value="Genomic_DNA"/>
</dbReference>
<dbReference type="Pfam" id="PF00642">
    <property type="entry name" value="zf-CCCH"/>
    <property type="match status" value="1"/>
</dbReference>
<evidence type="ECO:0000259" key="8">
    <source>
        <dbReference type="PROSITE" id="PS50103"/>
    </source>
</evidence>
<feature type="domain" description="C3H1-type" evidence="8">
    <location>
        <begin position="24"/>
        <end position="51"/>
    </location>
</feature>
<evidence type="ECO:0000256" key="7">
    <source>
        <dbReference type="SAM" id="MobiDB-lite"/>
    </source>
</evidence>
<comment type="caution">
    <text evidence="9">The sequence shown here is derived from an EMBL/GenBank/DDBJ whole genome shotgun (WGS) entry which is preliminary data.</text>
</comment>
<proteinExistence type="predicted"/>
<sequence>MSEQPKAIFSNARDAWHNRYLNQFYKTEMCKFVANGGCSKGESCSHAHSEAELRNKPDLSKTRMCRMMLQKGTCPNIKRCPYAHDIKQVRSTNAFFKTKLCSFHQEGFCKLGNKCRYAHSESELNPDDWPVGNDVNIVENPNIRERSSSKASSASTAPSEPDYDCSQLRNTPTTRRSFGPLFEDESTVERSLEDPVIDQTSMMMSTYPGHFYHYYMYAPHPPMVDLVIRRAGRVLSASDEALSGIRRISIGTQTSVPLGEEEEDGRRMKMFRRLFEKTSYERFIEDNDRILKWDKAEDSDENTEAELSRKVGELAKSASEEVWTKEIFGVADVILKRISRTSKAIKEARLPTTREEWITGGHRGIYTLAAAKACGDALRDLELWLGELMSLLEVYNNTVRGLMKKQRRLEKTVESCEQAAQKLRIDNARLERKVKYYESTGSVRRPYASFLDTLGSIGDRGGSEDKNGQEDSSEVGSVPLVDIGEMVNTGESRLGQTALAEQLWEGIKADLEDSCAAIGMTLEGVLGAGPTIEGLLAKASRRAGLTGAAAAVVESIGEEGSSVGYGRGGEGGPVTGSSVGYGRGGQGGPVTGSSVGYGRGGEGGSRGIEDSRQRPPGEVTTGQSLRVDDGGHKEQQTGGTVKSHPSVGGQLIWPPVDHKEGRTEEDATTTTTIRHPRPSVGKQGYLGTEEEGSLGGGDGAITREKRGGEEVAGGGVLYENGGWEASSFEVGNEEPSRSSRSNGAPAQAGGGPMVGKAGDSTGPVVEAITKFGYTTEDIDSREQISSGDQGLAAERAVAGAAGPAAAAAVAAVAAVAGSEVGGMMGEYRVDSLASVDDATVAFEEGAGGSIDGGKSDDVTEDRQRGRRRPSTGCREGGSSSVAAGIRRRSSLRRPSTTAASTARTPSTGGDHEVVGQLRPTNEKEEAMLGLRRWRRGVGLVSVGTQPSVEASYRVSLTDKCQRAVDRLIALVTHFSTPTHDDHCDYPPRLHWLLLAVNSDGANQLARSLGSVVDLLHRVALVRAVAPRVPSGVPSAVLEVLRLLPEVGHQLLEERAMKAGLPVSSHGTPRPLLRRMSTSALGDTKLRPGVDELVRLIRMVEDYSLRRRLFGSLKAYERPHLPSALELVCRFCRRKIPRDEVNDGGSTRPTSVASSAVGIRRRLLGSNTLVALGGDMVYRDDITFPGMTVAYR</sequence>
<evidence type="ECO:0000256" key="3">
    <source>
        <dbReference type="ARBA" id="ARBA00022771"/>
    </source>
</evidence>
<feature type="compositionally biased region" description="Polar residues" evidence="7">
    <location>
        <begin position="167"/>
        <end position="176"/>
    </location>
</feature>
<keyword evidence="1 5" id="KW-0479">Metal-binding</keyword>
<feature type="zinc finger region" description="C3H1-type" evidence="5">
    <location>
        <begin position="59"/>
        <end position="87"/>
    </location>
</feature>
<feature type="region of interest" description="Disordered" evidence="7">
    <location>
        <begin position="727"/>
        <end position="761"/>
    </location>
</feature>
<evidence type="ECO:0000256" key="2">
    <source>
        <dbReference type="ARBA" id="ARBA00022737"/>
    </source>
</evidence>
<keyword evidence="10" id="KW-1185">Reference proteome</keyword>
<gene>
    <name evidence="9" type="ORF">FOL47_006450</name>
</gene>
<keyword evidence="6" id="KW-0175">Coiled coil</keyword>
<feature type="coiled-coil region" evidence="6">
    <location>
        <begin position="392"/>
        <end position="440"/>
    </location>
</feature>
<evidence type="ECO:0000256" key="5">
    <source>
        <dbReference type="PROSITE-ProRule" id="PRU00723"/>
    </source>
</evidence>
<name>A0A7J6MY15_PERCH</name>
<feature type="compositionally biased region" description="Low complexity" evidence="7">
    <location>
        <begin position="892"/>
        <end position="907"/>
    </location>
</feature>
<dbReference type="PANTHER" id="PTHR12547">
    <property type="entry name" value="CCCH ZINC FINGER/TIS11-RELATED"/>
    <property type="match status" value="1"/>
</dbReference>
<dbReference type="Gene3D" id="4.10.1000.10">
    <property type="entry name" value="Zinc finger, CCCH-type"/>
    <property type="match status" value="3"/>
</dbReference>
<dbReference type="GO" id="GO:0003729">
    <property type="term" value="F:mRNA binding"/>
    <property type="evidence" value="ECO:0007669"/>
    <property type="project" value="InterPro"/>
</dbReference>
<protein>
    <recommendedName>
        <fullName evidence="8">C3H1-type domain-containing protein</fullName>
    </recommendedName>
</protein>
<dbReference type="SUPFAM" id="SSF90229">
    <property type="entry name" value="CCCH zinc finger"/>
    <property type="match status" value="3"/>
</dbReference>
<evidence type="ECO:0000256" key="4">
    <source>
        <dbReference type="ARBA" id="ARBA00022833"/>
    </source>
</evidence>
<feature type="region of interest" description="Disordered" evidence="7">
    <location>
        <begin position="128"/>
        <end position="187"/>
    </location>
</feature>
<feature type="zinc finger region" description="C3H1-type" evidence="5">
    <location>
        <begin position="95"/>
        <end position="122"/>
    </location>
</feature>
<keyword evidence="2" id="KW-0677">Repeat</keyword>
<dbReference type="InterPro" id="IPR045877">
    <property type="entry name" value="ZFP36-like"/>
</dbReference>
<dbReference type="OrthoDB" id="437580at2759"/>
<dbReference type="InterPro" id="IPR036855">
    <property type="entry name" value="Znf_CCCH_sf"/>
</dbReference>
<dbReference type="InterPro" id="IPR000571">
    <property type="entry name" value="Znf_CCCH"/>
</dbReference>
<dbReference type="GO" id="GO:0008270">
    <property type="term" value="F:zinc ion binding"/>
    <property type="evidence" value="ECO:0007669"/>
    <property type="project" value="UniProtKB-KW"/>
</dbReference>
<dbReference type="Proteomes" id="UP000591131">
    <property type="component" value="Unassembled WGS sequence"/>
</dbReference>
<dbReference type="SMART" id="SM00356">
    <property type="entry name" value="ZnF_C3H1"/>
    <property type="match status" value="3"/>
</dbReference>
<organism evidence="9 10">
    <name type="scientific">Perkinsus chesapeaki</name>
    <name type="common">Clam parasite</name>
    <name type="synonym">Perkinsus andrewsi</name>
    <dbReference type="NCBI Taxonomy" id="330153"/>
    <lineage>
        <taxon>Eukaryota</taxon>
        <taxon>Sar</taxon>
        <taxon>Alveolata</taxon>
        <taxon>Perkinsozoa</taxon>
        <taxon>Perkinsea</taxon>
        <taxon>Perkinsida</taxon>
        <taxon>Perkinsidae</taxon>
        <taxon>Perkinsus</taxon>
    </lineage>
</organism>
<evidence type="ECO:0000256" key="1">
    <source>
        <dbReference type="ARBA" id="ARBA00022723"/>
    </source>
</evidence>
<accession>A0A7J6MY15</accession>
<keyword evidence="3 5" id="KW-0863">Zinc-finger</keyword>
<dbReference type="PROSITE" id="PS50103">
    <property type="entry name" value="ZF_C3H1"/>
    <property type="match status" value="3"/>
</dbReference>